<evidence type="ECO:0000313" key="8">
    <source>
        <dbReference type="EMBL" id="NBR93813.1"/>
    </source>
</evidence>
<name>A0A965GCZ8_9PROT</name>
<dbReference type="InterPro" id="IPR037185">
    <property type="entry name" value="EmrE-like"/>
</dbReference>
<feature type="transmembrane region" description="Helical" evidence="6">
    <location>
        <begin position="170"/>
        <end position="188"/>
    </location>
</feature>
<feature type="transmembrane region" description="Helical" evidence="6">
    <location>
        <begin position="200"/>
        <end position="220"/>
    </location>
</feature>
<evidence type="ECO:0000256" key="1">
    <source>
        <dbReference type="ARBA" id="ARBA00004141"/>
    </source>
</evidence>
<feature type="transmembrane region" description="Helical" evidence="6">
    <location>
        <begin position="232"/>
        <end position="253"/>
    </location>
</feature>
<feature type="region of interest" description="Disordered" evidence="5">
    <location>
        <begin position="1"/>
        <end position="20"/>
    </location>
</feature>
<feature type="transmembrane region" description="Helical" evidence="6">
    <location>
        <begin position="27"/>
        <end position="48"/>
    </location>
</feature>
<dbReference type="EMBL" id="RFXN01000026">
    <property type="protein sequence ID" value="NBR93813.1"/>
    <property type="molecule type" value="Genomic_DNA"/>
</dbReference>
<dbReference type="Proteomes" id="UP000740727">
    <property type="component" value="Unassembled WGS sequence"/>
</dbReference>
<gene>
    <name evidence="8" type="ORF">EBT44_03075</name>
</gene>
<dbReference type="GO" id="GO:0016020">
    <property type="term" value="C:membrane"/>
    <property type="evidence" value="ECO:0007669"/>
    <property type="project" value="UniProtKB-SubCell"/>
</dbReference>
<evidence type="ECO:0000259" key="7">
    <source>
        <dbReference type="Pfam" id="PF00892"/>
    </source>
</evidence>
<dbReference type="InterPro" id="IPR050638">
    <property type="entry name" value="AA-Vitamin_Transporters"/>
</dbReference>
<keyword evidence="4 6" id="KW-0472">Membrane</keyword>
<dbReference type="SUPFAM" id="SSF103481">
    <property type="entry name" value="Multidrug resistance efflux transporter EmrE"/>
    <property type="match status" value="2"/>
</dbReference>
<dbReference type="PANTHER" id="PTHR32322">
    <property type="entry name" value="INNER MEMBRANE TRANSPORTER"/>
    <property type="match status" value="1"/>
</dbReference>
<sequence length="317" mass="33560">MLQKVSGLEPSTPRSGSALASPPDSRFIGYYLAVSALWGIPYLFVSIAVKELSVPVIVFTRVFVGALILIPLAIRTGALKVPRASLKYIALYAIFEMFIPWTLISDGQRSVSSGLAGLLIATVPIWANLLAALAGDRSVRHPRQVLGIVIGFIGVLALVGIDSLMESHDLVAMLKILFSAFSYAFATFMAARHLNGISGVAVNGLAMALTAIVFFIPALLSGPESMPSHRALFALLALGLLCTALAFYLFFTLLRMIGPPKASTVTYPNTAIAIALGVIILNEPITVGMVLGFPLVLLGSYLATSRNGRATISAGEK</sequence>
<evidence type="ECO:0000256" key="6">
    <source>
        <dbReference type="SAM" id="Phobius"/>
    </source>
</evidence>
<reference evidence="8" key="1">
    <citation type="submission" date="2018-10" db="EMBL/GenBank/DDBJ databases">
        <title>Iterative Subtractive Binning of Freshwater Chronoseries Metagenomes Recovers Nearly Complete Genomes from over Four Hundred Novel Species.</title>
        <authorList>
            <person name="Rodriguez-R L.M."/>
            <person name="Tsementzi D."/>
            <person name="Luo C."/>
            <person name="Konstantinidis K.T."/>
        </authorList>
    </citation>
    <scope>NUCLEOTIDE SEQUENCE</scope>
    <source>
        <strain evidence="8">WB5_2A_028</strain>
    </source>
</reference>
<proteinExistence type="predicted"/>
<evidence type="ECO:0000256" key="4">
    <source>
        <dbReference type="ARBA" id="ARBA00023136"/>
    </source>
</evidence>
<comment type="subcellular location">
    <subcellularLocation>
        <location evidence="1">Membrane</location>
        <topology evidence="1">Multi-pass membrane protein</topology>
    </subcellularLocation>
</comment>
<feature type="transmembrane region" description="Helical" evidence="6">
    <location>
        <begin position="110"/>
        <end position="133"/>
    </location>
</feature>
<keyword evidence="3 6" id="KW-1133">Transmembrane helix</keyword>
<comment type="caution">
    <text evidence="8">The sequence shown here is derived from an EMBL/GenBank/DDBJ whole genome shotgun (WGS) entry which is preliminary data.</text>
</comment>
<keyword evidence="2 6" id="KW-0812">Transmembrane</keyword>
<protein>
    <submittedName>
        <fullName evidence="8">DMT family transporter</fullName>
    </submittedName>
</protein>
<feature type="domain" description="EamA" evidence="7">
    <location>
        <begin position="172"/>
        <end position="303"/>
    </location>
</feature>
<feature type="domain" description="EamA" evidence="7">
    <location>
        <begin position="31"/>
        <end position="158"/>
    </location>
</feature>
<dbReference type="InterPro" id="IPR000620">
    <property type="entry name" value="EamA_dom"/>
</dbReference>
<evidence type="ECO:0000256" key="3">
    <source>
        <dbReference type="ARBA" id="ARBA00022989"/>
    </source>
</evidence>
<feature type="transmembrane region" description="Helical" evidence="6">
    <location>
        <begin position="54"/>
        <end position="74"/>
    </location>
</feature>
<dbReference type="Pfam" id="PF00892">
    <property type="entry name" value="EamA"/>
    <property type="match status" value="2"/>
</dbReference>
<evidence type="ECO:0000256" key="5">
    <source>
        <dbReference type="SAM" id="MobiDB-lite"/>
    </source>
</evidence>
<dbReference type="AlphaFoldDB" id="A0A965GCZ8"/>
<feature type="transmembrane region" description="Helical" evidence="6">
    <location>
        <begin position="145"/>
        <end position="164"/>
    </location>
</feature>
<feature type="transmembrane region" description="Helical" evidence="6">
    <location>
        <begin position="86"/>
        <end position="104"/>
    </location>
</feature>
<evidence type="ECO:0000256" key="2">
    <source>
        <dbReference type="ARBA" id="ARBA00022692"/>
    </source>
</evidence>
<organism evidence="8 9">
    <name type="scientific">Candidatus Fonsibacter lacus</name>
    <dbReference type="NCBI Taxonomy" id="2576439"/>
    <lineage>
        <taxon>Bacteria</taxon>
        <taxon>Pseudomonadati</taxon>
        <taxon>Pseudomonadota</taxon>
        <taxon>Alphaproteobacteria</taxon>
        <taxon>Candidatus Pelagibacterales</taxon>
        <taxon>Candidatus Pelagibacterales incertae sedis</taxon>
        <taxon>Candidatus Fonsibacter</taxon>
    </lineage>
</organism>
<dbReference type="PANTHER" id="PTHR32322:SF9">
    <property type="entry name" value="AMINO-ACID METABOLITE EFFLUX PUMP-RELATED"/>
    <property type="match status" value="1"/>
</dbReference>
<evidence type="ECO:0000313" key="9">
    <source>
        <dbReference type="Proteomes" id="UP000740727"/>
    </source>
</evidence>
<accession>A0A965GCZ8</accession>